<accession>A0A9W8MNB4</accession>
<evidence type="ECO:0000313" key="2">
    <source>
        <dbReference type="Proteomes" id="UP001148786"/>
    </source>
</evidence>
<protein>
    <submittedName>
        <fullName evidence="1">Uncharacterized protein</fullName>
    </submittedName>
</protein>
<keyword evidence="2" id="KW-1185">Reference proteome</keyword>
<dbReference type="Proteomes" id="UP001148786">
    <property type="component" value="Unassembled WGS sequence"/>
</dbReference>
<dbReference type="AlphaFoldDB" id="A0A9W8MNB4"/>
<evidence type="ECO:0000313" key="1">
    <source>
        <dbReference type="EMBL" id="KAJ3493068.1"/>
    </source>
</evidence>
<proteinExistence type="predicted"/>
<name>A0A9W8MNB4_9AGAR</name>
<organism evidence="1 2">
    <name type="scientific">Agrocybe chaxingu</name>
    <dbReference type="NCBI Taxonomy" id="84603"/>
    <lineage>
        <taxon>Eukaryota</taxon>
        <taxon>Fungi</taxon>
        <taxon>Dikarya</taxon>
        <taxon>Basidiomycota</taxon>
        <taxon>Agaricomycotina</taxon>
        <taxon>Agaricomycetes</taxon>
        <taxon>Agaricomycetidae</taxon>
        <taxon>Agaricales</taxon>
        <taxon>Agaricineae</taxon>
        <taxon>Strophariaceae</taxon>
        <taxon>Agrocybe</taxon>
    </lineage>
</organism>
<sequence>MPQSLRKSIRFASPVAISVSSTSPQRSRDLRKPSNMDGQGVSCALRVLSQNRPPSNTFPVRVWQLIQLVYDRAIALGETLGKRTVAGIKTAISILHYHKFISSKASLYADDGQFGLTPRLWKIIDPFEVTADSALVRHRTICSYFRLKVEAKHRRVLARQQLVRKVKTYEREVERHRRVLLQGTDQQRPMMTHPVALQNAVSEIRDLILGMRDTTAT</sequence>
<reference evidence="1" key="1">
    <citation type="submission" date="2022-07" db="EMBL/GenBank/DDBJ databases">
        <title>Genome Sequence of Agrocybe chaxingu.</title>
        <authorList>
            <person name="Buettner E."/>
        </authorList>
    </citation>
    <scope>NUCLEOTIDE SEQUENCE</scope>
    <source>
        <strain evidence="1">MP-N11</strain>
    </source>
</reference>
<gene>
    <name evidence="1" type="ORF">NLJ89_g11099</name>
</gene>
<comment type="caution">
    <text evidence="1">The sequence shown here is derived from an EMBL/GenBank/DDBJ whole genome shotgun (WGS) entry which is preliminary data.</text>
</comment>
<dbReference type="EMBL" id="JANKHO010002333">
    <property type="protein sequence ID" value="KAJ3493068.1"/>
    <property type="molecule type" value="Genomic_DNA"/>
</dbReference>